<dbReference type="InterPro" id="IPR005119">
    <property type="entry name" value="LysR_subst-bd"/>
</dbReference>
<evidence type="ECO:0000256" key="3">
    <source>
        <dbReference type="ARBA" id="ARBA00023125"/>
    </source>
</evidence>
<dbReference type="PROSITE" id="PS50931">
    <property type="entry name" value="HTH_LYSR"/>
    <property type="match status" value="1"/>
</dbReference>
<dbReference type="GO" id="GO:0000976">
    <property type="term" value="F:transcription cis-regulatory region binding"/>
    <property type="evidence" value="ECO:0007669"/>
    <property type="project" value="TreeGrafter"/>
</dbReference>
<dbReference type="KEGG" id="ehn:H9Q80_09015"/>
<evidence type="ECO:0000256" key="1">
    <source>
        <dbReference type="ARBA" id="ARBA00009437"/>
    </source>
</evidence>
<dbReference type="InterPro" id="IPR000847">
    <property type="entry name" value="LysR_HTH_N"/>
</dbReference>
<dbReference type="EMBL" id="CP060636">
    <property type="protein sequence ID" value="QNM14058.1"/>
    <property type="molecule type" value="Genomic_DNA"/>
</dbReference>
<dbReference type="InterPro" id="IPR036388">
    <property type="entry name" value="WH-like_DNA-bd_sf"/>
</dbReference>
<evidence type="ECO:0000313" key="7">
    <source>
        <dbReference type="Proteomes" id="UP000515856"/>
    </source>
</evidence>
<proteinExistence type="inferred from homology"/>
<evidence type="ECO:0000313" key="6">
    <source>
        <dbReference type="EMBL" id="QNM14058.1"/>
    </source>
</evidence>
<keyword evidence="7" id="KW-1185">Reference proteome</keyword>
<dbReference type="AlphaFoldDB" id="A0A7G9GTC6"/>
<comment type="similarity">
    <text evidence="1">Belongs to the LysR transcriptional regulatory family.</text>
</comment>
<organism evidence="6 7">
    <name type="scientific">[Eubacterium] hominis</name>
    <dbReference type="NCBI Taxonomy" id="2764325"/>
    <lineage>
        <taxon>Bacteria</taxon>
        <taxon>Bacillati</taxon>
        <taxon>Bacillota</taxon>
        <taxon>Erysipelotrichia</taxon>
        <taxon>Erysipelotrichales</taxon>
        <taxon>Erysipelotrichaceae</taxon>
        <taxon>Amedibacillus</taxon>
    </lineage>
</organism>
<dbReference type="InterPro" id="IPR036390">
    <property type="entry name" value="WH_DNA-bd_sf"/>
</dbReference>
<evidence type="ECO:0000256" key="4">
    <source>
        <dbReference type="ARBA" id="ARBA00023163"/>
    </source>
</evidence>
<gene>
    <name evidence="6" type="ORF">H9Q80_09015</name>
</gene>
<dbReference type="Gene3D" id="1.10.10.10">
    <property type="entry name" value="Winged helix-like DNA-binding domain superfamily/Winged helix DNA-binding domain"/>
    <property type="match status" value="1"/>
</dbReference>
<keyword evidence="2" id="KW-0805">Transcription regulation</keyword>
<dbReference type="PANTHER" id="PTHR30126:SF40">
    <property type="entry name" value="HTH-TYPE TRANSCRIPTIONAL REGULATOR GLTR"/>
    <property type="match status" value="1"/>
</dbReference>
<dbReference type="Pfam" id="PF03466">
    <property type="entry name" value="LysR_substrate"/>
    <property type="match status" value="1"/>
</dbReference>
<evidence type="ECO:0000256" key="2">
    <source>
        <dbReference type="ARBA" id="ARBA00023015"/>
    </source>
</evidence>
<accession>A0A7G9GTC6</accession>
<dbReference type="SUPFAM" id="SSF46785">
    <property type="entry name" value="Winged helix' DNA-binding domain"/>
    <property type="match status" value="1"/>
</dbReference>
<reference evidence="6 7" key="1">
    <citation type="submission" date="2020-08" db="EMBL/GenBank/DDBJ databases">
        <authorList>
            <person name="Liu C."/>
            <person name="Sun Q."/>
        </authorList>
    </citation>
    <scope>NUCLEOTIDE SEQUENCE [LARGE SCALE GENOMIC DNA]</scope>
    <source>
        <strain evidence="6 7">NSJ-61</strain>
    </source>
</reference>
<sequence length="290" mass="32705">MDIRRFRIFQKAAELKSFTKAANELYMTQPAVSKAIMELEEELGTPLFERFPKKVVLTPEGLVFLERINGLLTHYDDVITQAATIKEASCLRIGSGITVGNDALPAMIEELNKRFPDMQIQVEIASSAQIMEKVRQQKLDIAFVEGVIAQEDVICIPVSTYHILPVASPAFLKEHPIQNVQQLSLQPLLLREEGSAIRSVVDSAFLLHDTHVTPCWTSTNSTVLLKAAVEGFGVAFLPEKMIYKKQKQKRLETVIVDDFVLENVNHIVYLKHKHLNDAMYSLIEIAKSYK</sequence>
<keyword evidence="3" id="KW-0238">DNA-binding</keyword>
<dbReference type="FunFam" id="1.10.10.10:FF:000001">
    <property type="entry name" value="LysR family transcriptional regulator"/>
    <property type="match status" value="1"/>
</dbReference>
<evidence type="ECO:0000259" key="5">
    <source>
        <dbReference type="PROSITE" id="PS50931"/>
    </source>
</evidence>
<dbReference type="Proteomes" id="UP000515856">
    <property type="component" value="Chromosome"/>
</dbReference>
<dbReference type="GO" id="GO:0003700">
    <property type="term" value="F:DNA-binding transcription factor activity"/>
    <property type="evidence" value="ECO:0007669"/>
    <property type="project" value="InterPro"/>
</dbReference>
<dbReference type="SUPFAM" id="SSF53850">
    <property type="entry name" value="Periplasmic binding protein-like II"/>
    <property type="match status" value="1"/>
</dbReference>
<dbReference type="PRINTS" id="PR00039">
    <property type="entry name" value="HTHLYSR"/>
</dbReference>
<dbReference type="RefSeq" id="WP_117453475.1">
    <property type="nucleotide sequence ID" value="NZ_CP060636.1"/>
</dbReference>
<keyword evidence="4" id="KW-0804">Transcription</keyword>
<dbReference type="Pfam" id="PF00126">
    <property type="entry name" value="HTH_1"/>
    <property type="match status" value="1"/>
</dbReference>
<dbReference type="Gene3D" id="3.40.190.290">
    <property type="match status" value="1"/>
</dbReference>
<name>A0A7G9GTC6_9FIRM</name>
<protein>
    <submittedName>
        <fullName evidence="6">LysR family transcriptional regulator</fullName>
    </submittedName>
</protein>
<dbReference type="PANTHER" id="PTHR30126">
    <property type="entry name" value="HTH-TYPE TRANSCRIPTIONAL REGULATOR"/>
    <property type="match status" value="1"/>
</dbReference>
<feature type="domain" description="HTH lysR-type" evidence="5">
    <location>
        <begin position="1"/>
        <end position="58"/>
    </location>
</feature>